<dbReference type="Proteomes" id="UP001165960">
    <property type="component" value="Unassembled WGS sequence"/>
</dbReference>
<keyword evidence="2" id="KW-1185">Reference proteome</keyword>
<organism evidence="1 2">
    <name type="scientific">Entomophthora muscae</name>
    <dbReference type="NCBI Taxonomy" id="34485"/>
    <lineage>
        <taxon>Eukaryota</taxon>
        <taxon>Fungi</taxon>
        <taxon>Fungi incertae sedis</taxon>
        <taxon>Zoopagomycota</taxon>
        <taxon>Entomophthoromycotina</taxon>
        <taxon>Entomophthoromycetes</taxon>
        <taxon>Entomophthorales</taxon>
        <taxon>Entomophthoraceae</taxon>
        <taxon>Entomophthora</taxon>
    </lineage>
</organism>
<sequence length="288" mass="31190">MQPVVGPLRCIPYHLILGWIITGQLGPAIGALASLPPDVNSMAVDLGAVPPPVKVATHGLSLCPEIYAEDALILLKAIYLGLFWLGIPFGNFSKRCLKLGVRNIPDGTLCPYNLLGTVGLKERNGTLQLSPQIGEPPQNTWRKKQRFIPRLHTKPGSLPASQQGTAHPPQWDRPSLPDEEIAQLGIPKGNFPKPKNGGNCCPNLEPTKFGGVYKLPSMTINASATEVEYECMKVPEEAPKPCDAKISNSLLAKPSPSPSQKGIPDNTKCLGFPVQWFALFMPHKDDTI</sequence>
<name>A0ACC2SMK6_9FUNG</name>
<evidence type="ECO:0000313" key="1">
    <source>
        <dbReference type="EMBL" id="KAJ9063347.1"/>
    </source>
</evidence>
<reference evidence="1" key="1">
    <citation type="submission" date="2022-04" db="EMBL/GenBank/DDBJ databases">
        <title>Genome of the entomopathogenic fungus Entomophthora muscae.</title>
        <authorList>
            <person name="Elya C."/>
            <person name="Lovett B.R."/>
            <person name="Lee E."/>
            <person name="Macias A.M."/>
            <person name="Hajek A.E."/>
            <person name="De Bivort B.L."/>
            <person name="Kasson M.T."/>
            <person name="De Fine Licht H.H."/>
            <person name="Stajich J.E."/>
        </authorList>
    </citation>
    <scope>NUCLEOTIDE SEQUENCE</scope>
    <source>
        <strain evidence="1">Berkeley</strain>
    </source>
</reference>
<gene>
    <name evidence="1" type="ORF">DSO57_1001252</name>
</gene>
<protein>
    <submittedName>
        <fullName evidence="1">Uncharacterized protein</fullName>
    </submittedName>
</protein>
<accession>A0ACC2SMK6</accession>
<evidence type="ECO:0000313" key="2">
    <source>
        <dbReference type="Proteomes" id="UP001165960"/>
    </source>
</evidence>
<proteinExistence type="predicted"/>
<dbReference type="EMBL" id="QTSX02004973">
    <property type="protein sequence ID" value="KAJ9063347.1"/>
    <property type="molecule type" value="Genomic_DNA"/>
</dbReference>
<comment type="caution">
    <text evidence="1">The sequence shown here is derived from an EMBL/GenBank/DDBJ whole genome shotgun (WGS) entry which is preliminary data.</text>
</comment>